<feature type="region of interest" description="Disordered" evidence="1">
    <location>
        <begin position="198"/>
        <end position="260"/>
    </location>
</feature>
<evidence type="ECO:0000256" key="1">
    <source>
        <dbReference type="SAM" id="MobiDB-lite"/>
    </source>
</evidence>
<feature type="compositionally biased region" description="Pro residues" evidence="1">
    <location>
        <begin position="208"/>
        <end position="223"/>
    </location>
</feature>
<reference evidence="3" key="1">
    <citation type="journal article" date="2013" name="Science">
        <title>Comparative analysis of bat genomes provides insight into the evolution of flight and immunity.</title>
        <authorList>
            <person name="Zhang G."/>
            <person name="Cowled C."/>
            <person name="Shi Z."/>
            <person name="Huang Z."/>
            <person name="Bishop-Lilly K.A."/>
            <person name="Fang X."/>
            <person name="Wynne J.W."/>
            <person name="Xiong Z."/>
            <person name="Baker M.L."/>
            <person name="Zhao W."/>
            <person name="Tachedjian M."/>
            <person name="Zhu Y."/>
            <person name="Zhou P."/>
            <person name="Jiang X."/>
            <person name="Ng J."/>
            <person name="Yang L."/>
            <person name="Wu L."/>
            <person name="Xiao J."/>
            <person name="Feng Y."/>
            <person name="Chen Y."/>
            <person name="Sun X."/>
            <person name="Zhang Y."/>
            <person name="Marsh G.A."/>
            <person name="Crameri G."/>
            <person name="Broder C.C."/>
            <person name="Frey K.G."/>
            <person name="Wang L.F."/>
            <person name="Wang J."/>
        </authorList>
    </citation>
    <scope>NUCLEOTIDE SEQUENCE [LARGE SCALE GENOMIC DNA]</scope>
</reference>
<name>L5M672_MYODS</name>
<keyword evidence="3" id="KW-1185">Reference proteome</keyword>
<accession>L5M672</accession>
<evidence type="ECO:0000313" key="2">
    <source>
        <dbReference type="EMBL" id="ELK34119.1"/>
    </source>
</evidence>
<gene>
    <name evidence="2" type="ORF">MDA_GLEAN10007873</name>
</gene>
<dbReference type="Gene3D" id="3.30.460.10">
    <property type="entry name" value="Beta Polymerase, domain 2"/>
    <property type="match status" value="1"/>
</dbReference>
<proteinExistence type="predicted"/>
<dbReference type="SUPFAM" id="SSF81301">
    <property type="entry name" value="Nucleotidyltransferase"/>
    <property type="match status" value="1"/>
</dbReference>
<dbReference type="AlphaFoldDB" id="L5M672"/>
<organism evidence="2 3">
    <name type="scientific">Myotis davidii</name>
    <name type="common">David's myotis</name>
    <dbReference type="NCBI Taxonomy" id="225400"/>
    <lineage>
        <taxon>Eukaryota</taxon>
        <taxon>Metazoa</taxon>
        <taxon>Chordata</taxon>
        <taxon>Craniata</taxon>
        <taxon>Vertebrata</taxon>
        <taxon>Euteleostomi</taxon>
        <taxon>Mammalia</taxon>
        <taxon>Eutheria</taxon>
        <taxon>Laurasiatheria</taxon>
        <taxon>Chiroptera</taxon>
        <taxon>Yangochiroptera</taxon>
        <taxon>Vespertilionidae</taxon>
        <taxon>Myotis</taxon>
    </lineage>
</organism>
<dbReference type="EMBL" id="KB103341">
    <property type="protein sequence ID" value="ELK34119.1"/>
    <property type="molecule type" value="Genomic_DNA"/>
</dbReference>
<evidence type="ECO:0000313" key="3">
    <source>
        <dbReference type="Proteomes" id="UP000010556"/>
    </source>
</evidence>
<protein>
    <submittedName>
        <fullName evidence="2">DNA polymerase lambda</fullName>
    </submittedName>
</protein>
<dbReference type="InterPro" id="IPR043519">
    <property type="entry name" value="NT_sf"/>
</dbReference>
<dbReference type="Proteomes" id="UP000010556">
    <property type="component" value="Unassembled WGS sequence"/>
</dbReference>
<sequence length="260" mass="27889">MAEKTVATLESGHHRKLDHISDSMPGFLDSLWQRGLLNDGLVSQDENGQQQKYLGVCQLPGPGLGYSWYGTDDWTIIVPYSEFACGLLYFTSSAHFNLLHAGSGQTKGMSLPSAQLWCGSPEVSRQLPPLRPPEGATGGGMASSFCKAWGLCSEGDPLCQDTALPGDLLRDTRLARAAGGALLPREADEPRQLVAAEMRRGRQGSHPPNVPNLSPPRRLPPPSLSLLPFAKLFPREQEEPLYGGSRKTSAMGKGPGEGVG</sequence>